<dbReference type="Proteomes" id="UP000054776">
    <property type="component" value="Unassembled WGS sequence"/>
</dbReference>
<comment type="caution">
    <text evidence="1">The sequence shown here is derived from an EMBL/GenBank/DDBJ whole genome shotgun (WGS) entry which is preliminary data.</text>
</comment>
<dbReference type="EMBL" id="JYDH01000012">
    <property type="protein sequence ID" value="KRY40607.1"/>
    <property type="molecule type" value="Genomic_DNA"/>
</dbReference>
<protein>
    <submittedName>
        <fullName evidence="1">Uncharacterized protein</fullName>
    </submittedName>
</protein>
<proteinExistence type="predicted"/>
<gene>
    <name evidence="1" type="ORF">T01_6566</name>
</gene>
<keyword evidence="2" id="KW-1185">Reference proteome</keyword>
<evidence type="ECO:0000313" key="1">
    <source>
        <dbReference type="EMBL" id="KRY40607.1"/>
    </source>
</evidence>
<accession>A0A0V1BUE6</accession>
<dbReference type="InParanoid" id="A0A0V1BUE6"/>
<dbReference type="AlphaFoldDB" id="A0A0V1BUE6"/>
<reference evidence="1 2" key="1">
    <citation type="submission" date="2015-01" db="EMBL/GenBank/DDBJ databases">
        <title>Evolution of Trichinella species and genotypes.</title>
        <authorList>
            <person name="Korhonen P.K."/>
            <person name="Edoardo P."/>
            <person name="Giuseppe L.R."/>
            <person name="Gasser R.B."/>
        </authorList>
    </citation>
    <scope>NUCLEOTIDE SEQUENCE [LARGE SCALE GENOMIC DNA]</scope>
    <source>
        <strain evidence="1">ISS3</strain>
    </source>
</reference>
<evidence type="ECO:0000313" key="2">
    <source>
        <dbReference type="Proteomes" id="UP000054776"/>
    </source>
</evidence>
<sequence>MQFEIGDALRTKGQRQQLPVLLTCQGNELEPTPASLATYITQRLAGNRNPAPHVQRVDTDN</sequence>
<organism evidence="1 2">
    <name type="scientific">Trichinella spiralis</name>
    <name type="common">Trichina worm</name>
    <dbReference type="NCBI Taxonomy" id="6334"/>
    <lineage>
        <taxon>Eukaryota</taxon>
        <taxon>Metazoa</taxon>
        <taxon>Ecdysozoa</taxon>
        <taxon>Nematoda</taxon>
        <taxon>Enoplea</taxon>
        <taxon>Dorylaimia</taxon>
        <taxon>Trichinellida</taxon>
        <taxon>Trichinellidae</taxon>
        <taxon>Trichinella</taxon>
    </lineage>
</organism>
<name>A0A0V1BUE6_TRISP</name>